<reference evidence="10" key="1">
    <citation type="journal article" date="2020" name="MBio">
        <title>Horizontal gene transfer to a defensive symbiont with a reduced genome amongst a multipartite beetle microbiome.</title>
        <authorList>
            <person name="Waterworth S.C."/>
            <person name="Florez L.V."/>
            <person name="Rees E.R."/>
            <person name="Hertweck C."/>
            <person name="Kaltenpoth M."/>
            <person name="Kwan J.C."/>
        </authorList>
    </citation>
    <scope>NUCLEOTIDE SEQUENCE [LARGE SCALE GENOMIC DNA]</scope>
</reference>
<dbReference type="Pfam" id="PF02743">
    <property type="entry name" value="dCache_1"/>
    <property type="match status" value="1"/>
</dbReference>
<feature type="domain" description="GGDEF" evidence="8">
    <location>
        <begin position="387"/>
        <end position="517"/>
    </location>
</feature>
<dbReference type="InterPro" id="IPR029787">
    <property type="entry name" value="Nucleotide_cyclase"/>
</dbReference>
<evidence type="ECO:0000256" key="1">
    <source>
        <dbReference type="ARBA" id="ARBA00004651"/>
    </source>
</evidence>
<protein>
    <recommendedName>
        <fullName evidence="2">diguanylate cyclase</fullName>
        <ecNumber evidence="2">2.7.7.65</ecNumber>
    </recommendedName>
</protein>
<name>A0A7V8JQ91_9BURK</name>
<evidence type="ECO:0000256" key="5">
    <source>
        <dbReference type="ARBA" id="ARBA00022989"/>
    </source>
</evidence>
<comment type="caution">
    <text evidence="9">The sequence shown here is derived from an EMBL/GenBank/DDBJ whole genome shotgun (WGS) entry which is preliminary data.</text>
</comment>
<dbReference type="AlphaFoldDB" id="A0A7V8JQ91"/>
<evidence type="ECO:0000256" key="3">
    <source>
        <dbReference type="ARBA" id="ARBA00022475"/>
    </source>
</evidence>
<dbReference type="InterPro" id="IPR033479">
    <property type="entry name" value="dCache_1"/>
</dbReference>
<gene>
    <name evidence="9" type="primary">pleD_1</name>
    <name evidence="9" type="ORF">GAK30_01861</name>
</gene>
<dbReference type="PANTHER" id="PTHR45138:SF9">
    <property type="entry name" value="DIGUANYLATE CYCLASE DGCM-RELATED"/>
    <property type="match status" value="1"/>
</dbReference>
<dbReference type="FunFam" id="3.30.70.270:FF:000001">
    <property type="entry name" value="Diguanylate cyclase domain protein"/>
    <property type="match status" value="1"/>
</dbReference>
<organism evidence="9 10">
    <name type="scientific">Paracidovorax wautersii</name>
    <dbReference type="NCBI Taxonomy" id="1177982"/>
    <lineage>
        <taxon>Bacteria</taxon>
        <taxon>Pseudomonadati</taxon>
        <taxon>Pseudomonadota</taxon>
        <taxon>Betaproteobacteria</taxon>
        <taxon>Burkholderiales</taxon>
        <taxon>Comamonadaceae</taxon>
        <taxon>Paracidovorax</taxon>
    </lineage>
</organism>
<evidence type="ECO:0000256" key="7">
    <source>
        <dbReference type="ARBA" id="ARBA00034247"/>
    </source>
</evidence>
<dbReference type="InterPro" id="IPR050469">
    <property type="entry name" value="Diguanylate_Cyclase"/>
</dbReference>
<dbReference type="PROSITE" id="PS50887">
    <property type="entry name" value="GGDEF"/>
    <property type="match status" value="1"/>
</dbReference>
<dbReference type="EC" id="2.7.7.65" evidence="2"/>
<comment type="subcellular location">
    <subcellularLocation>
        <location evidence="1">Cell membrane</location>
        <topology evidence="1">Multi-pass membrane protein</topology>
    </subcellularLocation>
</comment>
<evidence type="ECO:0000256" key="2">
    <source>
        <dbReference type="ARBA" id="ARBA00012528"/>
    </source>
</evidence>
<dbReference type="InterPro" id="IPR043128">
    <property type="entry name" value="Rev_trsase/Diguanyl_cyclase"/>
</dbReference>
<evidence type="ECO:0000313" key="10">
    <source>
        <dbReference type="Proteomes" id="UP000461670"/>
    </source>
</evidence>
<dbReference type="CDD" id="cd12914">
    <property type="entry name" value="PDC1_DGC_like"/>
    <property type="match status" value="1"/>
</dbReference>
<dbReference type="NCBIfam" id="TIGR00254">
    <property type="entry name" value="GGDEF"/>
    <property type="match status" value="1"/>
</dbReference>
<evidence type="ECO:0000256" key="4">
    <source>
        <dbReference type="ARBA" id="ARBA00022692"/>
    </source>
</evidence>
<dbReference type="SMART" id="SM00267">
    <property type="entry name" value="GGDEF"/>
    <property type="match status" value="1"/>
</dbReference>
<dbReference type="GO" id="GO:0052621">
    <property type="term" value="F:diguanylate cyclase activity"/>
    <property type="evidence" value="ECO:0007669"/>
    <property type="project" value="UniProtKB-EC"/>
</dbReference>
<keyword evidence="5" id="KW-1133">Transmembrane helix</keyword>
<dbReference type="SUPFAM" id="SSF55073">
    <property type="entry name" value="Nucleotide cyclase"/>
    <property type="match status" value="1"/>
</dbReference>
<accession>A0A7V8JQ91</accession>
<dbReference type="CDD" id="cd01949">
    <property type="entry name" value="GGDEF"/>
    <property type="match status" value="1"/>
</dbReference>
<evidence type="ECO:0000259" key="8">
    <source>
        <dbReference type="PROSITE" id="PS50887"/>
    </source>
</evidence>
<keyword evidence="6" id="KW-0472">Membrane</keyword>
<dbReference type="Pfam" id="PF00990">
    <property type="entry name" value="GGDEF"/>
    <property type="match status" value="1"/>
</dbReference>
<keyword evidence="4" id="KW-0812">Transmembrane</keyword>
<sequence>MRLDLRKLILALSLLAVLITFGNTFYAGYAQQRELLIRNTLDANAAYASKMADLTEGFLQQAIQQLGYSARLLGADFDDAALQTAETGRMLQQNQTFNSVFIVNAQGKLINISPPLSAALGTQVSSEELLEVLRAREPRVSEPFVAKATSRLIITISQPIFDSQGGFLGFIAGTVHLHAQNGLHSVLSEHHYQNGSYLFVIDRQGKLIFHRDQARVGQNVLRNPVVQTVLRGDSGSSPVVNTLGQNMLAGYAPVSSTGWGVVVQRPTELTLALLTQQMTDMLLKVAPLLVLTLIAIWYLTRLIATPLHDLARITSTLDEAGTAERIRRVPSWYYEAIKLKNAILSGLNLVQRKITRLNHESLTDALTGLVNRRGMDETLKAWEQAGTPFAVATIDIDHFKSINDTHGHDVGDQILAFLAERMRQSARGVDVLCRNGGDEFTLLLPDTRAREAARVCERLAAAVAQEEAAPGIGITLSMGVADFDGSSARVEEALKAADVALYQAKARGRNQIAVFTGASGENGSASEG</sequence>
<evidence type="ECO:0000256" key="6">
    <source>
        <dbReference type="ARBA" id="ARBA00023136"/>
    </source>
</evidence>
<comment type="catalytic activity">
    <reaction evidence="7">
        <text>2 GTP = 3',3'-c-di-GMP + 2 diphosphate</text>
        <dbReference type="Rhea" id="RHEA:24898"/>
        <dbReference type="ChEBI" id="CHEBI:33019"/>
        <dbReference type="ChEBI" id="CHEBI:37565"/>
        <dbReference type="ChEBI" id="CHEBI:58805"/>
        <dbReference type="EC" id="2.7.7.65"/>
    </reaction>
</comment>
<dbReference type="PANTHER" id="PTHR45138">
    <property type="entry name" value="REGULATORY COMPONENTS OF SENSORY TRANSDUCTION SYSTEM"/>
    <property type="match status" value="1"/>
</dbReference>
<dbReference type="Gene3D" id="3.30.70.270">
    <property type="match status" value="1"/>
</dbReference>
<dbReference type="CDD" id="cd12912">
    <property type="entry name" value="PDC2_MCP_like"/>
    <property type="match status" value="1"/>
</dbReference>
<keyword evidence="3" id="KW-1003">Cell membrane</keyword>
<dbReference type="InterPro" id="IPR000160">
    <property type="entry name" value="GGDEF_dom"/>
</dbReference>
<proteinExistence type="predicted"/>
<evidence type="ECO:0000313" key="9">
    <source>
        <dbReference type="EMBL" id="KAF1021376.1"/>
    </source>
</evidence>
<dbReference type="EMBL" id="WNDQ01000022">
    <property type="protein sequence ID" value="KAF1021376.1"/>
    <property type="molecule type" value="Genomic_DNA"/>
</dbReference>
<dbReference type="GO" id="GO:1902201">
    <property type="term" value="P:negative regulation of bacterial-type flagellum-dependent cell motility"/>
    <property type="evidence" value="ECO:0007669"/>
    <property type="project" value="TreeGrafter"/>
</dbReference>
<dbReference type="InterPro" id="IPR029151">
    <property type="entry name" value="Sensor-like_sf"/>
</dbReference>
<dbReference type="GO" id="GO:0005886">
    <property type="term" value="C:plasma membrane"/>
    <property type="evidence" value="ECO:0007669"/>
    <property type="project" value="UniProtKB-SubCell"/>
</dbReference>
<dbReference type="Proteomes" id="UP000461670">
    <property type="component" value="Unassembled WGS sequence"/>
</dbReference>
<dbReference type="GO" id="GO:0043709">
    <property type="term" value="P:cell adhesion involved in single-species biofilm formation"/>
    <property type="evidence" value="ECO:0007669"/>
    <property type="project" value="TreeGrafter"/>
</dbReference>
<dbReference type="Gene3D" id="3.30.450.20">
    <property type="entry name" value="PAS domain"/>
    <property type="match status" value="1"/>
</dbReference>
<dbReference type="SUPFAM" id="SSF103190">
    <property type="entry name" value="Sensory domain-like"/>
    <property type="match status" value="2"/>
</dbReference>